<name>A0ABS0NSC3_9ACTN</name>
<keyword evidence="1" id="KW-0472">Membrane</keyword>
<sequence>MGPGVCHSLGLTALVLSEIVRHDLKDVGKPGGGQAPGYLRDLLKSWSSLAEEGWYRTAAELFDDVSLGQPRAALWAAVFMALVVRLNRNGPHEVQRVISVVAACYCLLGAVSGLPLAAVAPGGGVLLVLGLCAGVMRIATR</sequence>
<organism evidence="2 3">
    <name type="scientific">Streptomyces pactum</name>
    <dbReference type="NCBI Taxonomy" id="68249"/>
    <lineage>
        <taxon>Bacteria</taxon>
        <taxon>Bacillati</taxon>
        <taxon>Actinomycetota</taxon>
        <taxon>Actinomycetes</taxon>
        <taxon>Kitasatosporales</taxon>
        <taxon>Streptomycetaceae</taxon>
        <taxon>Streptomyces</taxon>
    </lineage>
</organism>
<evidence type="ECO:0000313" key="3">
    <source>
        <dbReference type="Proteomes" id="UP000807371"/>
    </source>
</evidence>
<proteinExistence type="predicted"/>
<comment type="caution">
    <text evidence="2">The sequence shown here is derived from an EMBL/GenBank/DDBJ whole genome shotgun (WGS) entry which is preliminary data.</text>
</comment>
<evidence type="ECO:0000256" key="1">
    <source>
        <dbReference type="SAM" id="Phobius"/>
    </source>
</evidence>
<keyword evidence="1" id="KW-0812">Transmembrane</keyword>
<dbReference type="EMBL" id="JACYXC010000001">
    <property type="protein sequence ID" value="MBH5338112.1"/>
    <property type="molecule type" value="Genomic_DNA"/>
</dbReference>
<keyword evidence="1" id="KW-1133">Transmembrane helix</keyword>
<dbReference type="Proteomes" id="UP000807371">
    <property type="component" value="Unassembled WGS sequence"/>
</dbReference>
<evidence type="ECO:0000313" key="2">
    <source>
        <dbReference type="EMBL" id="MBH5338112.1"/>
    </source>
</evidence>
<feature type="transmembrane region" description="Helical" evidence="1">
    <location>
        <begin position="97"/>
        <end position="117"/>
    </location>
</feature>
<reference evidence="2 3" key="1">
    <citation type="submission" date="2020-09" db="EMBL/GenBank/DDBJ databases">
        <title>Biosynthesis of the nuclear factor of activated T cells inhibitor NFAT-133 and its congeners in Streptomyces pactum.</title>
        <authorList>
            <person name="Zhou W."/>
            <person name="Posri P."/>
            <person name="Abugrain M.E."/>
            <person name="Weisberg A.J."/>
            <person name="Chang J.H."/>
            <person name="Mahmud T."/>
        </authorList>
    </citation>
    <scope>NUCLEOTIDE SEQUENCE [LARGE SCALE GENOMIC DNA]</scope>
    <source>
        <strain evidence="2 3">ATCC 27456</strain>
    </source>
</reference>
<keyword evidence="3" id="KW-1185">Reference proteome</keyword>
<feature type="transmembrane region" description="Helical" evidence="1">
    <location>
        <begin position="72"/>
        <end position="88"/>
    </location>
</feature>
<gene>
    <name evidence="2" type="ORF">IHE55_26360</name>
</gene>
<accession>A0ABS0NSC3</accession>
<protein>
    <submittedName>
        <fullName evidence="2">Uncharacterized protein</fullName>
    </submittedName>
</protein>
<feature type="transmembrane region" description="Helical" evidence="1">
    <location>
        <begin position="123"/>
        <end position="140"/>
    </location>
</feature>